<feature type="transmembrane region" description="Helical" evidence="9">
    <location>
        <begin position="735"/>
        <end position="755"/>
    </location>
</feature>
<keyword evidence="6 9" id="KW-0472">Membrane</keyword>
<dbReference type="PANTHER" id="PTHR43302">
    <property type="entry name" value="TRANSPORTER ARSB-RELATED"/>
    <property type="match status" value="1"/>
</dbReference>
<evidence type="ECO:0000256" key="4">
    <source>
        <dbReference type="ARBA" id="ARBA00022692"/>
    </source>
</evidence>
<gene>
    <name evidence="11" type="ORF">H2204_007504</name>
</gene>
<keyword evidence="4 9" id="KW-0812">Transmembrane</keyword>
<dbReference type="Pfam" id="PF03600">
    <property type="entry name" value="CitMHS"/>
    <property type="match status" value="1"/>
</dbReference>
<evidence type="ECO:0000256" key="8">
    <source>
        <dbReference type="SAM" id="MobiDB-lite"/>
    </source>
</evidence>
<dbReference type="GO" id="GO:0055085">
    <property type="term" value="P:transmembrane transport"/>
    <property type="evidence" value="ECO:0007669"/>
    <property type="project" value="InterPro"/>
</dbReference>
<keyword evidence="12" id="KW-1185">Reference proteome</keyword>
<protein>
    <recommendedName>
        <fullName evidence="10">Citrate transporter-like domain-containing protein</fullName>
    </recommendedName>
</protein>
<comment type="subcellular location">
    <subcellularLocation>
        <location evidence="1">Cell membrane</location>
        <topology evidence="1">Multi-pass membrane protein</topology>
    </subcellularLocation>
</comment>
<evidence type="ECO:0000256" key="9">
    <source>
        <dbReference type="SAM" id="Phobius"/>
    </source>
</evidence>
<dbReference type="Proteomes" id="UP001172681">
    <property type="component" value="Unassembled WGS sequence"/>
</dbReference>
<feature type="transmembrane region" description="Helical" evidence="9">
    <location>
        <begin position="82"/>
        <end position="103"/>
    </location>
</feature>
<feature type="region of interest" description="Disordered" evidence="8">
    <location>
        <begin position="533"/>
        <end position="558"/>
    </location>
</feature>
<feature type="transmembrane region" description="Helical" evidence="9">
    <location>
        <begin position="584"/>
        <end position="609"/>
    </location>
</feature>
<feature type="domain" description="Citrate transporter-like" evidence="10">
    <location>
        <begin position="121"/>
        <end position="379"/>
    </location>
</feature>
<sequence length="764" mass="84652">MAEVLDTGQIKDWRSIVTLIIFFLTNLTVLFPFRVSLFFPTRVWDGILRLLGTLRIISPRRRHLNYGTDSTGKVKPFMRFQFPMNFVTAPLLADLFLLAISAIGRQEVHDGTVGADNISPIDIMAFFLTLAYLAVSIDASGLIRWLALKALEKGGDNGHALFFYLYAFFFCLGSFIGNDPIILSGTAFLAYMTRVSDNIHTARAWIHAQFTVANVVSAILVSSNPTNLVLAGAFDIKFIHYTANMIVPVTVTGIILFPFLLYVVFSGKDDVEKKDYIPSSIKPKVLPEAIMMLKPGNPNIDHVKSGGGDEEKDKKANNEKGKMRMAEEIMNPYIDEKSAAFGAILMSVTLVTILVLNAVSQTTGTHPVYWVTLPAAFVMFSWDALYGLSQLPKWRRDFREYQEKRDRIEQEELRKVAQEQMQSYQIAESKANSSLAKHGQSGDGSRSFVLSEEEDLVPGAKHVAHIGTRGRSGMNDDDRVSPVDSSPSSPNFSRSATCPIEMTRPNRSVSRTMTDRVDERHYAHGALYSRTSAEKPVGASLTANEKEERSSDDMSEEFDARTISGPTTFESLVKKGFGWLQSKFPTVTVVAAHLPFALVPFALSMFVLVQGLVTRGWVPVFAYGWDHWVNKTGTVGAVGGMGFISVVLCNFAGTNIGSAILLSRVVQAWQTIHRQNGIPISNRTFWATVYSMAIGVNYGAFSAVFSASLAGLLWRDILERKYIEVKRLEFAKVNLPIISVAMAIGCAILVAQVYIVRDDSPYDK</sequence>
<dbReference type="EMBL" id="JAPDRN010000051">
    <property type="protein sequence ID" value="KAJ9632936.1"/>
    <property type="molecule type" value="Genomic_DNA"/>
</dbReference>
<dbReference type="GO" id="GO:0005886">
    <property type="term" value="C:plasma membrane"/>
    <property type="evidence" value="ECO:0007669"/>
    <property type="project" value="UniProtKB-SubCell"/>
</dbReference>
<feature type="transmembrane region" description="Helical" evidence="9">
    <location>
        <begin position="159"/>
        <end position="177"/>
    </location>
</feature>
<evidence type="ECO:0000256" key="6">
    <source>
        <dbReference type="ARBA" id="ARBA00023136"/>
    </source>
</evidence>
<evidence type="ECO:0000256" key="3">
    <source>
        <dbReference type="ARBA" id="ARBA00022475"/>
    </source>
</evidence>
<feature type="compositionally biased region" description="Low complexity" evidence="8">
    <location>
        <begin position="482"/>
        <end position="495"/>
    </location>
</feature>
<organism evidence="11 12">
    <name type="scientific">Knufia peltigerae</name>
    <dbReference type="NCBI Taxonomy" id="1002370"/>
    <lineage>
        <taxon>Eukaryota</taxon>
        <taxon>Fungi</taxon>
        <taxon>Dikarya</taxon>
        <taxon>Ascomycota</taxon>
        <taxon>Pezizomycotina</taxon>
        <taxon>Eurotiomycetes</taxon>
        <taxon>Chaetothyriomycetidae</taxon>
        <taxon>Chaetothyriales</taxon>
        <taxon>Trichomeriaceae</taxon>
        <taxon>Knufia</taxon>
    </lineage>
</organism>
<feature type="transmembrane region" description="Helical" evidence="9">
    <location>
        <begin position="16"/>
        <end position="39"/>
    </location>
</feature>
<dbReference type="PANTHER" id="PTHR43302:SF5">
    <property type="entry name" value="TRANSPORTER ARSB-RELATED"/>
    <property type="match status" value="1"/>
</dbReference>
<keyword evidence="7" id="KW-0175">Coiled coil</keyword>
<accession>A0AA38Y2T2</accession>
<feature type="transmembrane region" description="Helical" evidence="9">
    <location>
        <begin position="689"/>
        <end position="714"/>
    </location>
</feature>
<evidence type="ECO:0000313" key="11">
    <source>
        <dbReference type="EMBL" id="KAJ9632936.1"/>
    </source>
</evidence>
<evidence type="ECO:0000256" key="2">
    <source>
        <dbReference type="ARBA" id="ARBA00022448"/>
    </source>
</evidence>
<dbReference type="AlphaFoldDB" id="A0AA38Y2T2"/>
<evidence type="ECO:0000313" key="12">
    <source>
        <dbReference type="Proteomes" id="UP001172681"/>
    </source>
</evidence>
<feature type="transmembrane region" description="Helical" evidence="9">
    <location>
        <begin position="245"/>
        <end position="265"/>
    </location>
</feature>
<feature type="coiled-coil region" evidence="7">
    <location>
        <begin position="391"/>
        <end position="421"/>
    </location>
</feature>
<evidence type="ECO:0000259" key="10">
    <source>
        <dbReference type="Pfam" id="PF03600"/>
    </source>
</evidence>
<keyword evidence="2" id="KW-0813">Transport</keyword>
<evidence type="ECO:0000256" key="5">
    <source>
        <dbReference type="ARBA" id="ARBA00022989"/>
    </source>
</evidence>
<keyword evidence="3" id="KW-1003">Cell membrane</keyword>
<feature type="transmembrane region" description="Helical" evidence="9">
    <location>
        <begin position="368"/>
        <end position="389"/>
    </location>
</feature>
<evidence type="ECO:0000256" key="7">
    <source>
        <dbReference type="SAM" id="Coils"/>
    </source>
</evidence>
<comment type="caution">
    <text evidence="11">The sequence shown here is derived from an EMBL/GenBank/DDBJ whole genome shotgun (WGS) entry which is preliminary data.</text>
</comment>
<evidence type="ECO:0000256" key="1">
    <source>
        <dbReference type="ARBA" id="ARBA00004651"/>
    </source>
</evidence>
<name>A0AA38Y2T2_9EURO</name>
<feature type="transmembrane region" description="Helical" evidence="9">
    <location>
        <begin position="339"/>
        <end position="356"/>
    </location>
</feature>
<feature type="region of interest" description="Disordered" evidence="8">
    <location>
        <begin position="427"/>
        <end position="500"/>
    </location>
</feature>
<proteinExistence type="predicted"/>
<reference evidence="11" key="1">
    <citation type="submission" date="2022-10" db="EMBL/GenBank/DDBJ databases">
        <title>Culturing micro-colonial fungi from biological soil crusts in the Mojave desert and describing Neophaeococcomyces mojavensis, and introducing the new genera and species Taxawa tesnikishii.</title>
        <authorList>
            <person name="Kurbessoian T."/>
            <person name="Stajich J.E."/>
        </authorList>
    </citation>
    <scope>NUCLEOTIDE SEQUENCE</scope>
    <source>
        <strain evidence="11">TK_35</strain>
    </source>
</reference>
<feature type="transmembrane region" description="Helical" evidence="9">
    <location>
        <begin position="123"/>
        <end position="147"/>
    </location>
</feature>
<keyword evidence="5 9" id="KW-1133">Transmembrane helix</keyword>
<dbReference type="InterPro" id="IPR004680">
    <property type="entry name" value="Cit_transptr-like_dom"/>
</dbReference>